<dbReference type="RefSeq" id="WP_187032000.1">
    <property type="nucleotide sequence ID" value="NZ_AP023420.1"/>
</dbReference>
<dbReference type="GO" id="GO:0006515">
    <property type="term" value="P:protein quality control for misfolded or incompletely synthesized proteins"/>
    <property type="evidence" value="ECO:0007669"/>
    <property type="project" value="UniProtKB-UniRule"/>
</dbReference>
<feature type="site" description="Discriminates between blocked and unblocked aminoacyl-tRNA" evidence="8">
    <location>
        <position position="17"/>
    </location>
</feature>
<feature type="binding site" evidence="8">
    <location>
        <position position="72"/>
    </location>
    <ligand>
        <name>tRNA</name>
        <dbReference type="ChEBI" id="CHEBI:17843"/>
    </ligand>
</feature>
<dbReference type="Pfam" id="PF01195">
    <property type="entry name" value="Pept_tRNA_hydro"/>
    <property type="match status" value="1"/>
</dbReference>
<comment type="similarity">
    <text evidence="5 8 10">Belongs to the PTH family.</text>
</comment>
<comment type="catalytic activity">
    <reaction evidence="6 8 9">
        <text>an N-acyl-L-alpha-aminoacyl-tRNA + H2O = an N-acyl-L-amino acid + a tRNA + H(+)</text>
        <dbReference type="Rhea" id="RHEA:54448"/>
        <dbReference type="Rhea" id="RHEA-COMP:10123"/>
        <dbReference type="Rhea" id="RHEA-COMP:13883"/>
        <dbReference type="ChEBI" id="CHEBI:15377"/>
        <dbReference type="ChEBI" id="CHEBI:15378"/>
        <dbReference type="ChEBI" id="CHEBI:59874"/>
        <dbReference type="ChEBI" id="CHEBI:78442"/>
        <dbReference type="ChEBI" id="CHEBI:138191"/>
        <dbReference type="EC" id="3.1.1.29"/>
    </reaction>
</comment>
<evidence type="ECO:0000256" key="1">
    <source>
        <dbReference type="ARBA" id="ARBA00013260"/>
    </source>
</evidence>
<evidence type="ECO:0000256" key="3">
    <source>
        <dbReference type="ARBA" id="ARBA00022801"/>
    </source>
</evidence>
<evidence type="ECO:0000256" key="4">
    <source>
        <dbReference type="ARBA" id="ARBA00022884"/>
    </source>
</evidence>
<dbReference type="GO" id="GO:0072344">
    <property type="term" value="P:rescue of stalled ribosome"/>
    <property type="evidence" value="ECO:0007669"/>
    <property type="project" value="UniProtKB-UniRule"/>
</dbReference>
<feature type="binding site" evidence="8">
    <location>
        <position position="74"/>
    </location>
    <ligand>
        <name>tRNA</name>
        <dbReference type="ChEBI" id="CHEBI:17843"/>
    </ligand>
</feature>
<dbReference type="PANTHER" id="PTHR17224:SF1">
    <property type="entry name" value="PEPTIDYL-TRNA HYDROLASE"/>
    <property type="match status" value="1"/>
</dbReference>
<dbReference type="InterPro" id="IPR036416">
    <property type="entry name" value="Pept_tRNA_hydro_sf"/>
</dbReference>
<comment type="function">
    <text evidence="8">Catalyzes the release of premature peptidyl moieties from peptidyl-tRNA molecules trapped in stalled 50S ribosomal subunits, and thus maintains levels of free tRNAs and 50S ribosomes.</text>
</comment>
<dbReference type="CDD" id="cd00462">
    <property type="entry name" value="PTH"/>
    <property type="match status" value="1"/>
</dbReference>
<dbReference type="InterPro" id="IPR018171">
    <property type="entry name" value="Pept_tRNA_hydro_CS"/>
</dbReference>
<gene>
    <name evidence="8 11" type="primary">pth</name>
    <name evidence="11" type="ORF">MM59RIKEN_16830</name>
</gene>
<evidence type="ECO:0000313" key="11">
    <source>
        <dbReference type="EMBL" id="BCK84364.1"/>
    </source>
</evidence>
<protein>
    <recommendedName>
        <fullName evidence="7 8">Peptidyl-tRNA hydrolase</fullName>
        <shortName evidence="8">Pth</shortName>
        <ecNumber evidence="1 8">3.1.1.29</ecNumber>
    </recommendedName>
</protein>
<dbReference type="Proteomes" id="UP000679848">
    <property type="component" value="Chromosome"/>
</dbReference>
<dbReference type="GO" id="GO:0000049">
    <property type="term" value="F:tRNA binding"/>
    <property type="evidence" value="ECO:0007669"/>
    <property type="project" value="UniProtKB-UniRule"/>
</dbReference>
<feature type="binding site" evidence="8">
    <location>
        <position position="120"/>
    </location>
    <ligand>
        <name>tRNA</name>
        <dbReference type="ChEBI" id="CHEBI:17843"/>
    </ligand>
</feature>
<dbReference type="SUPFAM" id="SSF53178">
    <property type="entry name" value="Peptidyl-tRNA hydrolase-like"/>
    <property type="match status" value="1"/>
</dbReference>
<proteinExistence type="inferred from homology"/>
<dbReference type="EMBL" id="AP023420">
    <property type="protein sequence ID" value="BCK84364.1"/>
    <property type="molecule type" value="Genomic_DNA"/>
</dbReference>
<comment type="subcellular location">
    <subcellularLocation>
        <location evidence="8">Cytoplasm</location>
    </subcellularLocation>
</comment>
<evidence type="ECO:0000256" key="9">
    <source>
        <dbReference type="RuleBase" id="RU000673"/>
    </source>
</evidence>
<comment type="subunit">
    <text evidence="8">Monomer.</text>
</comment>
<dbReference type="PROSITE" id="PS01195">
    <property type="entry name" value="PEPT_TRNA_HYDROL_1"/>
    <property type="match status" value="1"/>
</dbReference>
<keyword evidence="8" id="KW-0963">Cytoplasm</keyword>
<keyword evidence="12" id="KW-1185">Reference proteome</keyword>
<dbReference type="PROSITE" id="PS01196">
    <property type="entry name" value="PEPT_TRNA_HYDROL_2"/>
    <property type="match status" value="1"/>
</dbReference>
<evidence type="ECO:0000256" key="6">
    <source>
        <dbReference type="ARBA" id="ARBA00048707"/>
    </source>
</evidence>
<evidence type="ECO:0000256" key="8">
    <source>
        <dbReference type="HAMAP-Rule" id="MF_00083"/>
    </source>
</evidence>
<dbReference type="AlphaFoldDB" id="A0A810Q8R6"/>
<comment type="function">
    <text evidence="8">Hydrolyzes ribosome-free peptidyl-tRNAs (with 1 or more amino acids incorporated), which drop off the ribosome during protein synthesis, or as a result of ribosome stalling.</text>
</comment>
<dbReference type="PANTHER" id="PTHR17224">
    <property type="entry name" value="PEPTIDYL-TRNA HYDROLASE"/>
    <property type="match status" value="1"/>
</dbReference>
<feature type="binding site" evidence="8">
    <location>
        <position position="22"/>
    </location>
    <ligand>
        <name>tRNA</name>
        <dbReference type="ChEBI" id="CHEBI:17843"/>
    </ligand>
</feature>
<dbReference type="NCBIfam" id="TIGR00447">
    <property type="entry name" value="pth"/>
    <property type="match status" value="1"/>
</dbReference>
<dbReference type="Gene3D" id="3.40.50.1470">
    <property type="entry name" value="Peptidyl-tRNA hydrolase"/>
    <property type="match status" value="1"/>
</dbReference>
<evidence type="ECO:0000313" key="12">
    <source>
        <dbReference type="Proteomes" id="UP000679848"/>
    </source>
</evidence>
<dbReference type="EC" id="3.1.1.29" evidence="1 8"/>
<dbReference type="GO" id="GO:0005737">
    <property type="term" value="C:cytoplasm"/>
    <property type="evidence" value="ECO:0007669"/>
    <property type="project" value="UniProtKB-SubCell"/>
</dbReference>
<reference evidence="11" key="1">
    <citation type="submission" date="2020-09" db="EMBL/GenBank/DDBJ databases">
        <title>New species isolated from human feces.</title>
        <authorList>
            <person name="Kitahara M."/>
            <person name="Shigeno Y."/>
            <person name="Shime M."/>
            <person name="Matsumoto Y."/>
            <person name="Nakamura S."/>
            <person name="Motooka D."/>
            <person name="Fukuoka S."/>
            <person name="Nishikawa H."/>
            <person name="Benno Y."/>
        </authorList>
    </citation>
    <scope>NUCLEOTIDE SEQUENCE</scope>
    <source>
        <strain evidence="11">MM59</strain>
    </source>
</reference>
<dbReference type="KEGG" id="pfaa:MM59RIKEN_16830"/>
<feature type="site" description="Stabilizes the basic form of H active site to accept a proton" evidence="8">
    <location>
        <position position="99"/>
    </location>
</feature>
<keyword evidence="3 8" id="KW-0378">Hydrolase</keyword>
<dbReference type="InterPro" id="IPR001328">
    <property type="entry name" value="Pept_tRNA_hydro"/>
</dbReference>
<feature type="active site" description="Proton acceptor" evidence="8">
    <location>
        <position position="27"/>
    </location>
</feature>
<keyword evidence="2 8" id="KW-0820">tRNA-binding</keyword>
<evidence type="ECO:0000256" key="5">
    <source>
        <dbReference type="ARBA" id="ARBA00038063"/>
    </source>
</evidence>
<accession>A0A810Q8R6</accession>
<dbReference type="HAMAP" id="MF_00083">
    <property type="entry name" value="Pept_tRNA_hydro_bact"/>
    <property type="match status" value="1"/>
</dbReference>
<dbReference type="GO" id="GO:0004045">
    <property type="term" value="F:peptidyl-tRNA hydrolase activity"/>
    <property type="evidence" value="ECO:0007669"/>
    <property type="project" value="UniProtKB-UniRule"/>
</dbReference>
<evidence type="ECO:0000256" key="10">
    <source>
        <dbReference type="RuleBase" id="RU004320"/>
    </source>
</evidence>
<evidence type="ECO:0000256" key="7">
    <source>
        <dbReference type="ARBA" id="ARBA00050038"/>
    </source>
</evidence>
<evidence type="ECO:0000256" key="2">
    <source>
        <dbReference type="ARBA" id="ARBA00022555"/>
    </source>
</evidence>
<name>A0A810Q8R6_9FIRM</name>
<keyword evidence="4 8" id="KW-0694">RNA-binding</keyword>
<sequence>MLFEKKSVDWLIVGLGNPGQKYASTRHNMGFLTVDLLAERLGVKLNKVKFKSAYHIVSFAGTKCLVMKPQTYMNLSGEAVREAAQFYKVPADHVLVIYDDVSLPVGKLRVRPTGSAGGHNGIKNIIAHLGTQDFPRIKIGTGAPGEGGDMIDWVIGTPSQAERKILLDAFERAIDAAACVIEHGCQRAMNDFN</sequence>
<dbReference type="FunFam" id="3.40.50.1470:FF:000001">
    <property type="entry name" value="Peptidyl-tRNA hydrolase"/>
    <property type="match status" value="1"/>
</dbReference>
<organism evidence="11 12">
    <name type="scientific">Pusillibacter faecalis</name>
    <dbReference type="NCBI Taxonomy" id="2714358"/>
    <lineage>
        <taxon>Bacteria</taxon>
        <taxon>Bacillati</taxon>
        <taxon>Bacillota</taxon>
        <taxon>Clostridia</taxon>
        <taxon>Eubacteriales</taxon>
        <taxon>Oscillospiraceae</taxon>
        <taxon>Pusillibacter</taxon>
    </lineage>
</organism>